<feature type="coiled-coil region" evidence="1">
    <location>
        <begin position="356"/>
        <end position="399"/>
    </location>
</feature>
<dbReference type="RefSeq" id="WP_155951651.1">
    <property type="nucleotide sequence ID" value="NZ_CP046314.1"/>
</dbReference>
<accession>A0AAP9HBW6</accession>
<feature type="region of interest" description="Disordered" evidence="2">
    <location>
        <begin position="754"/>
        <end position="791"/>
    </location>
</feature>
<feature type="compositionally biased region" description="Acidic residues" evidence="2">
    <location>
        <begin position="61"/>
        <end position="82"/>
    </location>
</feature>
<sequence length="831" mass="97614">MVNWKKWFLEEDEDEIYKAEEGRRDKKEKRPVSNNESDFDIEEFEEESIVDKKEARKYEEIDLDEYSVPEDFDIEFTEEDEYSAPQKHQKERNSSGLLGRIKGLFSSSNDKQFSDDDFEDDFEEDDEAEDYKTYLERQRREEKLEKEGNYTLSEDLEDDEEYEEEYEEKPQGFFNRLKERLFSVSEEDIEKEELDAILDDLEDEQTSDNFVEEIDEKFERTEQQDYSERVHIDKINDGEFEEIDLSEYEEGLEKEEKPENTTSLTDALKELGVENSEIKDVDIFGDKSDRRTHPTLAAVRTKRLKQDYKMDTLGTEVALEKDHSNLKNEIAKAYESKESFAEQDSEARETKNKDARVELNENFNKLERREDKIQKDNVLYKQDKELDELFEEIKVKEEESHLRAVPELEVRTVDAEGERREKVKYTTVDDILEGNDDLFEDDIDRTSKKLVGERFDETIKATKEVEDFRKDLYEGRRAETVEKTALDELIEAENIDIFKKEETLPEIEKLNTNLKEFKEEHNIEDIEEDIDLVEKAARIEDIEVEDYDEIKEHKKDILEGYSDYHLDENEIIELEEQNHLDETATDVDIDRLLADISPRNKVKTMNNDVDKFVDEKVEPIEVAAQRVEKHLEEDEVVEEQEEEEIGIDYTEKLYTDDVFDYFDKGNGRKLGEYKTIDHGYRPVSKEKIENNQRILDAIFEKYSNNNISSNKSVTSTMMTTNTITPKMRSVGKFKPTPVYSSVYGSGLRKDVEVKPTAKPVEETSLKAKKGGPVKKTTEPKNKKKSEVKVGKNEQVSADIYKEIASQEETVWNIGSAKRVPKSKIKTKKDKK</sequence>
<dbReference type="AlphaFoldDB" id="A0AAP9HBW6"/>
<organism evidence="3 4">
    <name type="scientific">Gemella morbillorum</name>
    <dbReference type="NCBI Taxonomy" id="29391"/>
    <lineage>
        <taxon>Bacteria</taxon>
        <taxon>Bacillati</taxon>
        <taxon>Bacillota</taxon>
        <taxon>Bacilli</taxon>
        <taxon>Bacillales</taxon>
        <taxon>Gemellaceae</taxon>
        <taxon>Gemella</taxon>
    </lineage>
</organism>
<feature type="compositionally biased region" description="Acidic residues" evidence="2">
    <location>
        <begin position="115"/>
        <end position="129"/>
    </location>
</feature>
<name>A0AAP9HBW6_9BACL</name>
<gene>
    <name evidence="3" type="ORF">FOC49_00680</name>
</gene>
<reference evidence="3 4" key="1">
    <citation type="submission" date="2019-11" db="EMBL/GenBank/DDBJ databases">
        <title>FDA dAtabase for Regulatory Grade micrObial Sequences (FDA-ARGOS): Supporting development and validation of Infectious Disease Dx tests.</title>
        <authorList>
            <person name="Turner S."/>
            <person name="Byrd R."/>
            <person name="Tallon L."/>
            <person name="Sadzewicz L."/>
            <person name="Vavikolanu K."/>
            <person name="Mehta A."/>
            <person name="Aluvathingal J."/>
            <person name="Nadendla S."/>
            <person name="Myers T."/>
            <person name="Yan Y."/>
            <person name="Sichtig H."/>
        </authorList>
    </citation>
    <scope>NUCLEOTIDE SEQUENCE [LARGE SCALE GENOMIC DNA]</scope>
    <source>
        <strain evidence="3 4">FDAARGOS_741</strain>
    </source>
</reference>
<evidence type="ECO:0000256" key="2">
    <source>
        <dbReference type="SAM" id="MobiDB-lite"/>
    </source>
</evidence>
<feature type="region of interest" description="Disordered" evidence="2">
    <location>
        <begin position="60"/>
        <end position="170"/>
    </location>
</feature>
<dbReference type="EMBL" id="CP046314">
    <property type="protein sequence ID" value="QGS08496.1"/>
    <property type="molecule type" value="Genomic_DNA"/>
</dbReference>
<evidence type="ECO:0000313" key="3">
    <source>
        <dbReference type="EMBL" id="QGS08496.1"/>
    </source>
</evidence>
<dbReference type="Proteomes" id="UP000425411">
    <property type="component" value="Chromosome"/>
</dbReference>
<protein>
    <submittedName>
        <fullName evidence="3">Uncharacterized protein</fullName>
    </submittedName>
</protein>
<feature type="region of interest" description="Disordered" evidence="2">
    <location>
        <begin position="18"/>
        <end position="43"/>
    </location>
</feature>
<feature type="compositionally biased region" description="Basic and acidic residues" evidence="2">
    <location>
        <begin position="775"/>
        <end position="791"/>
    </location>
</feature>
<keyword evidence="4" id="KW-1185">Reference proteome</keyword>
<feature type="compositionally biased region" description="Basic and acidic residues" evidence="2">
    <location>
        <begin position="754"/>
        <end position="765"/>
    </location>
</feature>
<keyword evidence="1" id="KW-0175">Coiled coil</keyword>
<feature type="compositionally biased region" description="Basic and acidic residues" evidence="2">
    <location>
        <begin position="18"/>
        <end position="31"/>
    </location>
</feature>
<proteinExistence type="predicted"/>
<feature type="compositionally biased region" description="Basic and acidic residues" evidence="2">
    <location>
        <begin position="130"/>
        <end position="148"/>
    </location>
</feature>
<evidence type="ECO:0000256" key="1">
    <source>
        <dbReference type="SAM" id="Coils"/>
    </source>
</evidence>
<feature type="compositionally biased region" description="Acidic residues" evidence="2">
    <location>
        <begin position="154"/>
        <end position="167"/>
    </location>
</feature>
<evidence type="ECO:0000313" key="4">
    <source>
        <dbReference type="Proteomes" id="UP000425411"/>
    </source>
</evidence>